<evidence type="ECO:0000256" key="1">
    <source>
        <dbReference type="SAM" id="SignalP"/>
    </source>
</evidence>
<dbReference type="InterPro" id="IPR002889">
    <property type="entry name" value="WSC_carb-bd"/>
</dbReference>
<dbReference type="GeneID" id="64973441"/>
<sequence>MRAGPRNLLFLSCLAPAQAFFKVPCSNPLVVERADPIIQPGIAASHAHTIMGGSGFGFTMDYNQTQEAQCSSCAPVADKSNYWIPTLYYRAQNGTFKAVEQNGGALVYYLQREDPNNPDILAPPSDLRMVAGDPMDRKYKDTPAADARSYACLDYTGDAKPETNGFPNYNCPDGLRTQVFFPSCWDGVNYDSDDHKSHMAYPNETYNAGPCPESHPVKIVSIFIEVIWHTEAFAEDWYGDAQPFVWSNGDPTGYGLHGDFINGWDVPVLQEAIDTCDDEGGDIKNCAALSLYNDTMTEGCLLEPSIDEKLTGWLDALPGCNPVQDGPGDAKSPSACNAPKAIDKPQHYYTDVTDELGWAWIGCARDDVSDGDGERVLSESSSSSDEMTVQKCIRSCKADGYSHAGVEFGRECYCGNGVEAARRPAIAPMGKCLSPCSGDSGQMCGGAAYVGLYRACGSGNGSGSGTEAGDGACENLEYPAVPQ</sequence>
<keyword evidence="4" id="KW-1185">Reference proteome</keyword>
<evidence type="ECO:0000313" key="4">
    <source>
        <dbReference type="Proteomes" id="UP000654913"/>
    </source>
</evidence>
<evidence type="ECO:0000313" key="3">
    <source>
        <dbReference type="EMBL" id="BCS23436.1"/>
    </source>
</evidence>
<reference evidence="3" key="2">
    <citation type="submission" date="2021-02" db="EMBL/GenBank/DDBJ databases">
        <title>Aspergillus puulaauensis MK2 genome sequence.</title>
        <authorList>
            <person name="Futagami T."/>
            <person name="Mori K."/>
            <person name="Kadooka C."/>
            <person name="Tanaka T."/>
        </authorList>
    </citation>
    <scope>NUCLEOTIDE SEQUENCE</scope>
    <source>
        <strain evidence="3">MK2</strain>
    </source>
</reference>
<dbReference type="Proteomes" id="UP000654913">
    <property type="component" value="Chromosome 3"/>
</dbReference>
<dbReference type="KEGG" id="apuu:APUU_31661S"/>
<dbReference type="OrthoDB" id="74764at2759"/>
<proteinExistence type="predicted"/>
<reference evidence="3" key="1">
    <citation type="submission" date="2021-01" db="EMBL/GenBank/DDBJ databases">
        <authorList>
            <consortium name="Aspergillus puulaauensis MK2 genome sequencing consortium"/>
            <person name="Kazuki M."/>
            <person name="Futagami T."/>
        </authorList>
    </citation>
    <scope>NUCLEOTIDE SEQUENCE</scope>
    <source>
        <strain evidence="3">MK2</strain>
    </source>
</reference>
<dbReference type="AlphaFoldDB" id="A0A7R7XL05"/>
<accession>A0A7R7XL05</accession>
<name>A0A7R7XL05_9EURO</name>
<dbReference type="PANTHER" id="PTHR43662">
    <property type="match status" value="1"/>
</dbReference>
<evidence type="ECO:0000259" key="2">
    <source>
        <dbReference type="PROSITE" id="PS51212"/>
    </source>
</evidence>
<dbReference type="Pfam" id="PF01822">
    <property type="entry name" value="WSC"/>
    <property type="match status" value="1"/>
</dbReference>
<protein>
    <recommendedName>
        <fullName evidence="2">WSC domain-containing protein</fullName>
    </recommendedName>
</protein>
<dbReference type="RefSeq" id="XP_041555630.1">
    <property type="nucleotide sequence ID" value="XM_041702890.1"/>
</dbReference>
<dbReference type="EMBL" id="AP024445">
    <property type="protein sequence ID" value="BCS23436.1"/>
    <property type="molecule type" value="Genomic_DNA"/>
</dbReference>
<dbReference type="PANTHER" id="PTHR43662:SF3">
    <property type="entry name" value="DOMAIN PROTEIN, PUTATIVE (AFU_ORTHOLOGUE AFUA_6G11970)-RELATED"/>
    <property type="match status" value="1"/>
</dbReference>
<organism evidence="3 4">
    <name type="scientific">Aspergillus puulaauensis</name>
    <dbReference type="NCBI Taxonomy" id="1220207"/>
    <lineage>
        <taxon>Eukaryota</taxon>
        <taxon>Fungi</taxon>
        <taxon>Dikarya</taxon>
        <taxon>Ascomycota</taxon>
        <taxon>Pezizomycotina</taxon>
        <taxon>Eurotiomycetes</taxon>
        <taxon>Eurotiomycetidae</taxon>
        <taxon>Eurotiales</taxon>
        <taxon>Aspergillaceae</taxon>
        <taxon>Aspergillus</taxon>
    </lineage>
</organism>
<dbReference type="InterPro" id="IPR018535">
    <property type="entry name" value="DUF1996"/>
</dbReference>
<feature type="chain" id="PRO_5030739907" description="WSC domain-containing protein" evidence="1">
    <location>
        <begin position="20"/>
        <end position="483"/>
    </location>
</feature>
<feature type="domain" description="WSC" evidence="2">
    <location>
        <begin position="357"/>
        <end position="456"/>
    </location>
</feature>
<dbReference type="Pfam" id="PF09362">
    <property type="entry name" value="DUF1996"/>
    <property type="match status" value="1"/>
</dbReference>
<dbReference type="PROSITE" id="PS51212">
    <property type="entry name" value="WSC"/>
    <property type="match status" value="1"/>
</dbReference>
<keyword evidence="1" id="KW-0732">Signal</keyword>
<feature type="signal peptide" evidence="1">
    <location>
        <begin position="1"/>
        <end position="19"/>
    </location>
</feature>
<dbReference type="SMART" id="SM00321">
    <property type="entry name" value="WSC"/>
    <property type="match status" value="1"/>
</dbReference>
<gene>
    <name evidence="3" type="ORF">APUU_31661S</name>
</gene>